<keyword evidence="2" id="KW-1185">Reference proteome</keyword>
<evidence type="ECO:0000313" key="1">
    <source>
        <dbReference type="EMBL" id="CAH2301344.1"/>
    </source>
</evidence>
<gene>
    <name evidence="1" type="ORF">PECUL_23A039775</name>
</gene>
<dbReference type="Proteomes" id="UP001295444">
    <property type="component" value="Chromosome 06"/>
</dbReference>
<evidence type="ECO:0000313" key="2">
    <source>
        <dbReference type="Proteomes" id="UP001295444"/>
    </source>
</evidence>
<organism evidence="1 2">
    <name type="scientific">Pelobates cultripes</name>
    <name type="common">Western spadefoot toad</name>
    <dbReference type="NCBI Taxonomy" id="61616"/>
    <lineage>
        <taxon>Eukaryota</taxon>
        <taxon>Metazoa</taxon>
        <taxon>Chordata</taxon>
        <taxon>Craniata</taxon>
        <taxon>Vertebrata</taxon>
        <taxon>Euteleostomi</taxon>
        <taxon>Amphibia</taxon>
        <taxon>Batrachia</taxon>
        <taxon>Anura</taxon>
        <taxon>Pelobatoidea</taxon>
        <taxon>Pelobatidae</taxon>
        <taxon>Pelobates</taxon>
    </lineage>
</organism>
<reference evidence="1" key="1">
    <citation type="submission" date="2022-03" db="EMBL/GenBank/DDBJ databases">
        <authorList>
            <person name="Alioto T."/>
            <person name="Alioto T."/>
            <person name="Gomez Garrido J."/>
        </authorList>
    </citation>
    <scope>NUCLEOTIDE SEQUENCE</scope>
</reference>
<dbReference type="EMBL" id="OW240917">
    <property type="protein sequence ID" value="CAH2301344.1"/>
    <property type="molecule type" value="Genomic_DNA"/>
</dbReference>
<proteinExistence type="predicted"/>
<sequence length="83" mass="9268">MGAPGPYLGGYQDLVGLGRETITAGEINSDSPYMVESAWLPATSDARHDFETRLDRIFVNFWQWLKSKISKLQHGDDLQGLQA</sequence>
<dbReference type="AlphaFoldDB" id="A0AAD1W9Z7"/>
<accession>A0AAD1W9Z7</accession>
<name>A0AAD1W9Z7_PELCU</name>
<protein>
    <submittedName>
        <fullName evidence="1">Uncharacterized protein</fullName>
    </submittedName>
</protein>